<dbReference type="SUPFAM" id="SSF48403">
    <property type="entry name" value="Ankyrin repeat"/>
    <property type="match status" value="1"/>
</dbReference>
<dbReference type="Proteomes" id="UP000288716">
    <property type="component" value="Unassembled WGS sequence"/>
</dbReference>
<evidence type="ECO:0000313" key="10">
    <source>
        <dbReference type="Proteomes" id="UP000288716"/>
    </source>
</evidence>
<dbReference type="EMBL" id="NCKV01000922">
    <property type="protein sequence ID" value="RWS29426.1"/>
    <property type="molecule type" value="Genomic_DNA"/>
</dbReference>
<feature type="repeat" description="ANK" evidence="8">
    <location>
        <begin position="72"/>
        <end position="104"/>
    </location>
</feature>
<proteinExistence type="predicted"/>
<reference evidence="9 10" key="1">
    <citation type="journal article" date="2018" name="Gigascience">
        <title>Genomes of trombidid mites reveal novel predicted allergens and laterally-transferred genes associated with secondary metabolism.</title>
        <authorList>
            <person name="Dong X."/>
            <person name="Chaisiri K."/>
            <person name="Xia D."/>
            <person name="Armstrong S.D."/>
            <person name="Fang Y."/>
            <person name="Donnelly M.J."/>
            <person name="Kadowaki T."/>
            <person name="McGarry J.W."/>
            <person name="Darby A.C."/>
            <person name="Makepeace B.L."/>
        </authorList>
    </citation>
    <scope>NUCLEOTIDE SEQUENCE [LARGE SCALE GENOMIC DNA]</scope>
    <source>
        <strain evidence="9">UoL-UT</strain>
    </source>
</reference>
<keyword evidence="10" id="KW-1185">Reference proteome</keyword>
<keyword evidence="2" id="KW-0268">Exocytosis</keyword>
<evidence type="ECO:0000256" key="3">
    <source>
        <dbReference type="ARBA" id="ARBA00022537"/>
    </source>
</evidence>
<protein>
    <submittedName>
        <fullName evidence="9">Ankyrin repeat domain-containing protein 54-like protein</fullName>
    </submittedName>
</protein>
<dbReference type="AlphaFoldDB" id="A0A443SPH8"/>
<dbReference type="PANTHER" id="PTHR24171:SF9">
    <property type="entry name" value="ANKYRIN REPEAT DOMAIN-CONTAINING PROTEIN 39"/>
    <property type="match status" value="1"/>
</dbReference>
<sequence>MKTPILEEKKLRLAANQNRLDLVHKLLNEGVNPRAFDSRQRTALHFAACKGNVEIVEVLLEHGADPNQKDIVGNTALHLAVCTNHIPVITLLLKAGTDINAIDNSGRTALHLAKSKLRLLKECTSFHSSQLIQEVVDIINMLQVYLQRSGKIVEVDVWTKMVQVSNRLYLRQTKEEVLKFITDCVLCFFQYFL</sequence>
<keyword evidence="7" id="KW-1053">Target membrane</keyword>
<keyword evidence="5" id="KW-0638">Presynaptic neurotoxin</keyword>
<evidence type="ECO:0000256" key="1">
    <source>
        <dbReference type="ARBA" id="ARBA00004175"/>
    </source>
</evidence>
<accession>A0A443SPH8</accession>
<keyword evidence="4" id="KW-0677">Repeat</keyword>
<feature type="repeat" description="ANK" evidence="8">
    <location>
        <begin position="39"/>
        <end position="71"/>
    </location>
</feature>
<dbReference type="GO" id="GO:0006887">
    <property type="term" value="P:exocytosis"/>
    <property type="evidence" value="ECO:0007669"/>
    <property type="project" value="UniProtKB-KW"/>
</dbReference>
<dbReference type="PANTHER" id="PTHR24171">
    <property type="entry name" value="ANKYRIN REPEAT DOMAIN-CONTAINING PROTEIN 39-RELATED"/>
    <property type="match status" value="1"/>
</dbReference>
<keyword evidence="5" id="KW-0800">Toxin</keyword>
<keyword evidence="5" id="KW-0528">Neurotoxin</keyword>
<dbReference type="OrthoDB" id="496981at2759"/>
<dbReference type="PROSITE" id="PS50297">
    <property type="entry name" value="ANK_REP_REGION"/>
    <property type="match status" value="2"/>
</dbReference>
<evidence type="ECO:0000313" key="9">
    <source>
        <dbReference type="EMBL" id="RWS29426.1"/>
    </source>
</evidence>
<dbReference type="Pfam" id="PF12796">
    <property type="entry name" value="Ank_2"/>
    <property type="match status" value="1"/>
</dbReference>
<dbReference type="InterPro" id="IPR036770">
    <property type="entry name" value="Ankyrin_rpt-contain_sf"/>
</dbReference>
<gene>
    <name evidence="9" type="ORF">B4U80_01761</name>
</gene>
<dbReference type="SMART" id="SM00248">
    <property type="entry name" value="ANK"/>
    <property type="match status" value="3"/>
</dbReference>
<evidence type="ECO:0000256" key="2">
    <source>
        <dbReference type="ARBA" id="ARBA00022483"/>
    </source>
</evidence>
<evidence type="ECO:0000256" key="7">
    <source>
        <dbReference type="ARBA" id="ARBA00023298"/>
    </source>
</evidence>
<comment type="caution">
    <text evidence="9">The sequence shown here is derived from an EMBL/GenBank/DDBJ whole genome shotgun (WGS) entry which is preliminary data.</text>
</comment>
<dbReference type="Gene3D" id="1.25.40.20">
    <property type="entry name" value="Ankyrin repeat-containing domain"/>
    <property type="match status" value="2"/>
</dbReference>
<evidence type="ECO:0000256" key="5">
    <source>
        <dbReference type="ARBA" id="ARBA00023028"/>
    </source>
</evidence>
<comment type="subcellular location">
    <subcellularLocation>
        <location evidence="1">Target cell membrane</location>
    </subcellularLocation>
</comment>
<dbReference type="GO" id="GO:0044231">
    <property type="term" value="C:host cell presynaptic membrane"/>
    <property type="evidence" value="ECO:0007669"/>
    <property type="project" value="UniProtKB-KW"/>
</dbReference>
<dbReference type="GO" id="GO:0044218">
    <property type="term" value="C:other organism cell membrane"/>
    <property type="evidence" value="ECO:0007669"/>
    <property type="project" value="UniProtKB-KW"/>
</dbReference>
<evidence type="ECO:0000256" key="8">
    <source>
        <dbReference type="PROSITE-ProRule" id="PRU00023"/>
    </source>
</evidence>
<organism evidence="9 10">
    <name type="scientific">Leptotrombidium deliense</name>
    <dbReference type="NCBI Taxonomy" id="299467"/>
    <lineage>
        <taxon>Eukaryota</taxon>
        <taxon>Metazoa</taxon>
        <taxon>Ecdysozoa</taxon>
        <taxon>Arthropoda</taxon>
        <taxon>Chelicerata</taxon>
        <taxon>Arachnida</taxon>
        <taxon>Acari</taxon>
        <taxon>Acariformes</taxon>
        <taxon>Trombidiformes</taxon>
        <taxon>Prostigmata</taxon>
        <taxon>Anystina</taxon>
        <taxon>Parasitengona</taxon>
        <taxon>Trombiculoidea</taxon>
        <taxon>Trombiculidae</taxon>
        <taxon>Leptotrombidium</taxon>
    </lineage>
</organism>
<keyword evidence="6 8" id="KW-0040">ANK repeat</keyword>
<dbReference type="InterPro" id="IPR002110">
    <property type="entry name" value="Ankyrin_rpt"/>
</dbReference>
<keyword evidence="3" id="KW-1052">Target cell membrane</keyword>
<evidence type="ECO:0000256" key="6">
    <source>
        <dbReference type="ARBA" id="ARBA00023043"/>
    </source>
</evidence>
<name>A0A443SPH8_9ACAR</name>
<dbReference type="STRING" id="299467.A0A443SPH8"/>
<dbReference type="PRINTS" id="PR01415">
    <property type="entry name" value="ANKYRIN"/>
</dbReference>
<dbReference type="PROSITE" id="PS50088">
    <property type="entry name" value="ANK_REPEAT"/>
    <property type="match status" value="2"/>
</dbReference>
<evidence type="ECO:0000256" key="4">
    <source>
        <dbReference type="ARBA" id="ARBA00022737"/>
    </source>
</evidence>
<keyword evidence="7" id="KW-0472">Membrane</keyword>
<dbReference type="VEuPathDB" id="VectorBase:LDEU002616"/>